<dbReference type="PANTHER" id="PTHR43431:SF7">
    <property type="entry name" value="OXIDOREDUCTASE, SHORT CHAIN DEHYDROGENASE_REDUCTASE FAMILY (AFU_ORTHOLOGUE AFUA_5G14000)"/>
    <property type="match status" value="1"/>
</dbReference>
<dbReference type="PANTHER" id="PTHR43431">
    <property type="entry name" value="OXIDOREDUCTASE, SHORT CHAIN DEHYDROGENASE/REDUCTASE FAMILY (AFU_ORTHOLOGUE AFUA_5G14000)"/>
    <property type="match status" value="1"/>
</dbReference>
<dbReference type="SUPFAM" id="SSF51735">
    <property type="entry name" value="NAD(P)-binding Rossmann-fold domains"/>
    <property type="match status" value="1"/>
</dbReference>
<gene>
    <name evidence="1" type="ORF">HERI1096_LOCUS34265</name>
</gene>
<evidence type="ECO:0000313" key="1">
    <source>
        <dbReference type="EMBL" id="CAE0142322.1"/>
    </source>
</evidence>
<reference evidence="1" key="1">
    <citation type="submission" date="2021-01" db="EMBL/GenBank/DDBJ databases">
        <authorList>
            <person name="Corre E."/>
            <person name="Pelletier E."/>
            <person name="Niang G."/>
            <person name="Scheremetjew M."/>
            <person name="Finn R."/>
            <person name="Kale V."/>
            <person name="Holt S."/>
            <person name="Cochrane G."/>
            <person name="Meng A."/>
            <person name="Brown T."/>
            <person name="Cohen L."/>
        </authorList>
    </citation>
    <scope>NUCLEOTIDE SEQUENCE</scope>
    <source>
        <strain evidence="1">CCMP281</strain>
    </source>
</reference>
<proteinExistence type="predicted"/>
<dbReference type="Gene3D" id="3.40.50.720">
    <property type="entry name" value="NAD(P)-binding Rossmann-like Domain"/>
    <property type="match status" value="1"/>
</dbReference>
<protein>
    <submittedName>
        <fullName evidence="1">Uncharacterized protein</fullName>
    </submittedName>
</protein>
<name>A0A7S3BQH0_9EUKA</name>
<dbReference type="Pfam" id="PF00106">
    <property type="entry name" value="adh_short"/>
    <property type="match status" value="1"/>
</dbReference>
<dbReference type="InterPro" id="IPR002347">
    <property type="entry name" value="SDR_fam"/>
</dbReference>
<accession>A0A7S3BQH0</accession>
<organism evidence="1">
    <name type="scientific">Haptolina ericina</name>
    <dbReference type="NCBI Taxonomy" id="156174"/>
    <lineage>
        <taxon>Eukaryota</taxon>
        <taxon>Haptista</taxon>
        <taxon>Haptophyta</taxon>
        <taxon>Prymnesiophyceae</taxon>
        <taxon>Prymnesiales</taxon>
        <taxon>Prymnesiaceae</taxon>
        <taxon>Haptolina</taxon>
    </lineage>
</organism>
<dbReference type="EMBL" id="HBHX01062005">
    <property type="protein sequence ID" value="CAE0142322.1"/>
    <property type="molecule type" value="Transcribed_RNA"/>
</dbReference>
<sequence>MASRKVAMVIGYGAGIGHSIATKWSAEGFSVALVSRTKEKLEEAAKKIPNAHAFPCDVADTAALEACLTSVESTLGPVDVLLYNAGNGVWKKYDDITVEMMDQAMKVNVYGLLTCTQKLCPKMSARGGGFVCVTGATASLRGMPITSAFAAAKAAQRSLAQSIARQVWKENVHLCYGVIDAGVGEGPGKSNAAMTQTRIPFG</sequence>
<dbReference type="InterPro" id="IPR036291">
    <property type="entry name" value="NAD(P)-bd_dom_sf"/>
</dbReference>
<dbReference type="AlphaFoldDB" id="A0A7S3BQH0"/>
<dbReference type="PRINTS" id="PR00081">
    <property type="entry name" value="GDHRDH"/>
</dbReference>